<dbReference type="EMBL" id="SZOD01000802">
    <property type="protein sequence ID" value="TKI80953.1"/>
    <property type="molecule type" value="Genomic_DNA"/>
</dbReference>
<reference evidence="1 2" key="1">
    <citation type="journal article" date="2019" name="Environ. Microbiol.">
        <title>An active ?-lactamase is a part of an orchestrated cell wall stress resistance network of Bacillus subtilis and related rhizosphere species.</title>
        <authorList>
            <person name="Bucher T."/>
            <person name="Keren-Paz A."/>
            <person name="Hausser J."/>
            <person name="Olender T."/>
            <person name="Cytryn E."/>
            <person name="Kolodkin-Gal I."/>
        </authorList>
    </citation>
    <scope>NUCLEOTIDE SEQUENCE [LARGE SCALE GENOMIC DNA]</scope>
    <source>
        <strain evidence="1 2">I186</strain>
    </source>
</reference>
<dbReference type="Gene3D" id="3.90.320.10">
    <property type="match status" value="1"/>
</dbReference>
<accession>A0A4V5TPY6</accession>
<comment type="caution">
    <text evidence="1">The sequence shown here is derived from an EMBL/GenBank/DDBJ whole genome shotgun (WGS) entry which is preliminary data.</text>
</comment>
<dbReference type="InterPro" id="IPR011604">
    <property type="entry name" value="PDDEXK-like_dom_sf"/>
</dbReference>
<dbReference type="Proteomes" id="UP000305524">
    <property type="component" value="Unassembled WGS sequence"/>
</dbReference>
<dbReference type="AlphaFoldDB" id="A0A4V5TPY6"/>
<name>A0A4V5TPY6_BACMY</name>
<protein>
    <submittedName>
        <fullName evidence="1">Dna2/Cas4 domain-containing protein</fullName>
    </submittedName>
</protein>
<evidence type="ECO:0000313" key="1">
    <source>
        <dbReference type="EMBL" id="TKI80953.1"/>
    </source>
</evidence>
<organism evidence="1 2">
    <name type="scientific">Bacillus mycoides</name>
    <dbReference type="NCBI Taxonomy" id="1405"/>
    <lineage>
        <taxon>Bacteria</taxon>
        <taxon>Bacillati</taxon>
        <taxon>Bacillota</taxon>
        <taxon>Bacilli</taxon>
        <taxon>Bacillales</taxon>
        <taxon>Bacillaceae</taxon>
        <taxon>Bacillus</taxon>
        <taxon>Bacillus cereus group</taxon>
    </lineage>
</organism>
<sequence>MNDSEFLQLTVQSMCLEKMLLCEINIGYIFYNEIKHRVEVLLTVDDKNTVRSIVTEMYDYYKFKHMFEVKTRIVLQKLFPSKYLFTKINE</sequence>
<proteinExistence type="predicted"/>
<evidence type="ECO:0000313" key="2">
    <source>
        <dbReference type="Proteomes" id="UP000305524"/>
    </source>
</evidence>
<gene>
    <name evidence="1" type="ORF">FC701_26745</name>
</gene>